<evidence type="ECO:0000259" key="1">
    <source>
        <dbReference type="Pfam" id="PF07978"/>
    </source>
</evidence>
<dbReference type="InterPro" id="IPR012577">
    <property type="entry name" value="NIPSNAP"/>
</dbReference>
<dbReference type="Pfam" id="PF07978">
    <property type="entry name" value="NIPSNAP"/>
    <property type="match status" value="1"/>
</dbReference>
<dbReference type="InterPro" id="IPR011008">
    <property type="entry name" value="Dimeric_a/b-barrel"/>
</dbReference>
<sequence length="106" mass="12809">MNVIELREYQIKPGKTAQWLNLMEKEILPYQRSKGVEVINSYLYCDDNGDEWFVWLRQFKDEQSRQEICSQLYDQWWINEVRPKVFSLIEERSVKVRTLQAAFSAN</sequence>
<evidence type="ECO:0000313" key="2">
    <source>
        <dbReference type="EMBL" id="GAD03418.1"/>
    </source>
</evidence>
<dbReference type="OrthoDB" id="9809695at2"/>
<dbReference type="EMBL" id="BARX01000027">
    <property type="protein sequence ID" value="GAD03418.1"/>
    <property type="molecule type" value="Genomic_DNA"/>
</dbReference>
<proteinExistence type="predicted"/>
<dbReference type="Proteomes" id="UP000014461">
    <property type="component" value="Unassembled WGS sequence"/>
</dbReference>
<dbReference type="AlphaFoldDB" id="R9PQ66"/>
<protein>
    <recommendedName>
        <fullName evidence="1">NIPSNAP domain-containing protein</fullName>
    </recommendedName>
</protein>
<reference evidence="2" key="1">
    <citation type="journal article" date="2013" name="Genome Announc.">
        <title>Draft Genome Sequence of Agarivorans albus Strain MKT 106T, an Agarolytic Marine Bacterium.</title>
        <authorList>
            <person name="Yasuike M."/>
            <person name="Nakamura Y."/>
            <person name="Kai W."/>
            <person name="Fujiwara A."/>
            <person name="Fukui Y."/>
            <person name="Satomi M."/>
            <person name="Sano M."/>
        </authorList>
    </citation>
    <scope>NUCLEOTIDE SEQUENCE [LARGE SCALE GENOMIC DNA]</scope>
</reference>
<feature type="domain" description="NIPSNAP" evidence="1">
    <location>
        <begin position="5"/>
        <end position="96"/>
    </location>
</feature>
<organism evidence="2 3">
    <name type="scientific">Agarivorans albus MKT 106</name>
    <dbReference type="NCBI Taxonomy" id="1331007"/>
    <lineage>
        <taxon>Bacteria</taxon>
        <taxon>Pseudomonadati</taxon>
        <taxon>Pseudomonadota</taxon>
        <taxon>Gammaproteobacteria</taxon>
        <taxon>Alteromonadales</taxon>
        <taxon>Alteromonadaceae</taxon>
        <taxon>Agarivorans</taxon>
    </lineage>
</organism>
<accession>R9PQ66</accession>
<dbReference type="Gene3D" id="3.30.70.100">
    <property type="match status" value="1"/>
</dbReference>
<keyword evidence="3" id="KW-1185">Reference proteome</keyword>
<gene>
    <name evidence="2" type="ORF">AALB_3498</name>
</gene>
<dbReference type="SUPFAM" id="SSF54909">
    <property type="entry name" value="Dimeric alpha+beta barrel"/>
    <property type="match status" value="1"/>
</dbReference>
<comment type="caution">
    <text evidence="2">The sequence shown here is derived from an EMBL/GenBank/DDBJ whole genome shotgun (WGS) entry which is preliminary data.</text>
</comment>
<dbReference type="RefSeq" id="WP_016403185.1">
    <property type="nucleotide sequence ID" value="NZ_BARX01000027.1"/>
</dbReference>
<evidence type="ECO:0000313" key="3">
    <source>
        <dbReference type="Proteomes" id="UP000014461"/>
    </source>
</evidence>
<name>R9PQ66_AGAAL</name>